<sequence>MTNQEKENYRNNKHHNNPHHRSWYRKGSLNYLRNGASHLTVLLPDNGQIAILSAHHIKIQDYGDLQVVENIINLKHQKIVTSKIKHKRDGSYELQLVLKTKLKRKQPSAVRGADWNMTNEVIYRTSDGQKYPLGALVSAKADKYERIINWLKSRRDKATWFSPKSTRIQRLNDKIRYYNIRRANILTNRYRHIAKEIFTGYDLLAVEKLDAKEMRRRSKELSSK</sequence>
<comment type="caution">
    <text evidence="2">The sequence shown here is derived from an EMBL/GenBank/DDBJ whole genome shotgun (WGS) entry which is preliminary data.</text>
</comment>
<evidence type="ECO:0000313" key="2">
    <source>
        <dbReference type="EMBL" id="MDM8267405.1"/>
    </source>
</evidence>
<accession>A0ABT7V0C3</accession>
<reference evidence="3" key="1">
    <citation type="submission" date="2023-06" db="EMBL/GenBank/DDBJ databases">
        <title>Identification and characterization of horizontal gene transfer across gut microbiota members of farm animals based on homology search.</title>
        <authorList>
            <person name="Zeman M."/>
            <person name="Kubasova T."/>
            <person name="Jahodarova E."/>
            <person name="Nykrynova M."/>
            <person name="Rychlik I."/>
        </authorList>
    </citation>
    <scope>NUCLEOTIDE SEQUENCE [LARGE SCALE GENOMIC DNA]</scope>
    <source>
        <strain evidence="3">161_Gplus</strain>
    </source>
</reference>
<organism evidence="2 3">
    <name type="scientific">Limosilactobacillus pontis</name>
    <dbReference type="NCBI Taxonomy" id="35787"/>
    <lineage>
        <taxon>Bacteria</taxon>
        <taxon>Bacillati</taxon>
        <taxon>Bacillota</taxon>
        <taxon>Bacilli</taxon>
        <taxon>Lactobacillales</taxon>
        <taxon>Lactobacillaceae</taxon>
        <taxon>Limosilactobacillus</taxon>
    </lineage>
</organism>
<feature type="region of interest" description="Disordered" evidence="1">
    <location>
        <begin position="1"/>
        <end position="23"/>
    </location>
</feature>
<proteinExistence type="predicted"/>
<feature type="compositionally biased region" description="Basic and acidic residues" evidence="1">
    <location>
        <begin position="1"/>
        <end position="10"/>
    </location>
</feature>
<protein>
    <submittedName>
        <fullName evidence="2">Transposase</fullName>
    </submittedName>
</protein>
<name>A0ABT7V0C3_9LACO</name>
<gene>
    <name evidence="2" type="ORF">QUW44_09830</name>
</gene>
<feature type="compositionally biased region" description="Basic residues" evidence="1">
    <location>
        <begin position="11"/>
        <end position="23"/>
    </location>
</feature>
<feature type="non-terminal residue" evidence="2">
    <location>
        <position position="224"/>
    </location>
</feature>
<keyword evidence="3" id="KW-1185">Reference proteome</keyword>
<reference evidence="2 3" key="2">
    <citation type="submission" date="2023-06" db="EMBL/GenBank/DDBJ databases">
        <authorList>
            <person name="Zeman M."/>
            <person name="Kubasova T."/>
            <person name="Jahodarova E."/>
            <person name="Nykrynova M."/>
            <person name="Rychlik I."/>
        </authorList>
    </citation>
    <scope>NUCLEOTIDE SEQUENCE [LARGE SCALE GENOMIC DNA]</scope>
    <source>
        <strain evidence="2 3">161_Gplus</strain>
    </source>
</reference>
<evidence type="ECO:0000256" key="1">
    <source>
        <dbReference type="SAM" id="MobiDB-lite"/>
    </source>
</evidence>
<dbReference type="Proteomes" id="UP001529343">
    <property type="component" value="Unassembled WGS sequence"/>
</dbReference>
<dbReference type="EMBL" id="JAUDDW010000091">
    <property type="protein sequence ID" value="MDM8267405.1"/>
    <property type="molecule type" value="Genomic_DNA"/>
</dbReference>
<evidence type="ECO:0000313" key="3">
    <source>
        <dbReference type="Proteomes" id="UP001529343"/>
    </source>
</evidence>